<dbReference type="SMART" id="SM00342">
    <property type="entry name" value="HTH_ARAC"/>
    <property type="match status" value="1"/>
</dbReference>
<accession>A0A841T239</accession>
<evidence type="ECO:0000256" key="6">
    <source>
        <dbReference type="ARBA" id="ARBA00023125"/>
    </source>
</evidence>
<evidence type="ECO:0000313" key="11">
    <source>
        <dbReference type="EMBL" id="MBB6636916.1"/>
    </source>
</evidence>
<keyword evidence="12" id="KW-1185">Reference proteome</keyword>
<gene>
    <name evidence="11" type="ORF">H7B67_22545</name>
</gene>
<dbReference type="PROSITE" id="PS00041">
    <property type="entry name" value="HTH_ARAC_FAMILY_1"/>
    <property type="match status" value="1"/>
</dbReference>
<dbReference type="Gene3D" id="1.10.10.60">
    <property type="entry name" value="Homeodomain-like"/>
    <property type="match status" value="2"/>
</dbReference>
<dbReference type="GO" id="GO:0003700">
    <property type="term" value="F:DNA-binding transcription factor activity"/>
    <property type="evidence" value="ECO:0007669"/>
    <property type="project" value="InterPro"/>
</dbReference>
<dbReference type="Pfam" id="PF00072">
    <property type="entry name" value="Response_reg"/>
    <property type="match status" value="1"/>
</dbReference>
<dbReference type="InterPro" id="IPR011006">
    <property type="entry name" value="CheY-like_superfamily"/>
</dbReference>
<dbReference type="CDD" id="cd17536">
    <property type="entry name" value="REC_YesN-like"/>
    <property type="match status" value="1"/>
</dbReference>
<keyword evidence="2" id="KW-0963">Cytoplasm</keyword>
<dbReference type="Proteomes" id="UP000535838">
    <property type="component" value="Unassembled WGS sequence"/>
</dbReference>
<proteinExistence type="predicted"/>
<dbReference type="Gene3D" id="3.40.50.2300">
    <property type="match status" value="1"/>
</dbReference>
<evidence type="ECO:0000256" key="2">
    <source>
        <dbReference type="ARBA" id="ARBA00022490"/>
    </source>
</evidence>
<dbReference type="GO" id="GO:0005737">
    <property type="term" value="C:cytoplasm"/>
    <property type="evidence" value="ECO:0007669"/>
    <property type="project" value="UniProtKB-SubCell"/>
</dbReference>
<evidence type="ECO:0000256" key="5">
    <source>
        <dbReference type="ARBA" id="ARBA00023015"/>
    </source>
</evidence>
<dbReference type="EMBL" id="JACJVQ010000019">
    <property type="protein sequence ID" value="MBB6636916.1"/>
    <property type="molecule type" value="Genomic_DNA"/>
</dbReference>
<keyword evidence="7" id="KW-0804">Transcription</keyword>
<dbReference type="SUPFAM" id="SSF52172">
    <property type="entry name" value="CheY-like"/>
    <property type="match status" value="1"/>
</dbReference>
<dbReference type="SUPFAM" id="SSF46689">
    <property type="entry name" value="Homeodomain-like"/>
    <property type="match status" value="2"/>
</dbReference>
<comment type="subcellular location">
    <subcellularLocation>
        <location evidence="1">Cytoplasm</location>
    </subcellularLocation>
</comment>
<dbReference type="InterPro" id="IPR001789">
    <property type="entry name" value="Sig_transdc_resp-reg_receiver"/>
</dbReference>
<name>A0A841T239_9BACL</name>
<dbReference type="PANTHER" id="PTHR42713:SF3">
    <property type="entry name" value="TRANSCRIPTIONAL REGULATORY PROTEIN HPTR"/>
    <property type="match status" value="1"/>
</dbReference>
<dbReference type="RefSeq" id="WP_185122114.1">
    <property type="nucleotide sequence ID" value="NZ_JACJVQ010000019.1"/>
</dbReference>
<evidence type="ECO:0000259" key="10">
    <source>
        <dbReference type="PROSITE" id="PS50110"/>
    </source>
</evidence>
<evidence type="ECO:0000256" key="8">
    <source>
        <dbReference type="PROSITE-ProRule" id="PRU00169"/>
    </source>
</evidence>
<evidence type="ECO:0000313" key="12">
    <source>
        <dbReference type="Proteomes" id="UP000535838"/>
    </source>
</evidence>
<evidence type="ECO:0000256" key="1">
    <source>
        <dbReference type="ARBA" id="ARBA00004496"/>
    </source>
</evidence>
<organism evidence="11 12">
    <name type="scientific">Cohnella thailandensis</name>
    <dbReference type="NCBI Taxonomy" id="557557"/>
    <lineage>
        <taxon>Bacteria</taxon>
        <taxon>Bacillati</taxon>
        <taxon>Bacillota</taxon>
        <taxon>Bacilli</taxon>
        <taxon>Bacillales</taxon>
        <taxon>Paenibacillaceae</taxon>
        <taxon>Cohnella</taxon>
    </lineage>
</organism>
<dbReference type="InterPro" id="IPR020449">
    <property type="entry name" value="Tscrpt_reg_AraC-type_HTH"/>
</dbReference>
<feature type="domain" description="Response regulatory" evidence="10">
    <location>
        <begin position="3"/>
        <end position="118"/>
    </location>
</feature>
<dbReference type="InterPro" id="IPR018060">
    <property type="entry name" value="HTH_AraC"/>
</dbReference>
<keyword evidence="3 8" id="KW-0597">Phosphoprotein</keyword>
<feature type="domain" description="HTH araC/xylS-type" evidence="9">
    <location>
        <begin position="418"/>
        <end position="516"/>
    </location>
</feature>
<evidence type="ECO:0000256" key="7">
    <source>
        <dbReference type="ARBA" id="ARBA00023163"/>
    </source>
</evidence>
<dbReference type="PROSITE" id="PS01124">
    <property type="entry name" value="HTH_ARAC_FAMILY_2"/>
    <property type="match status" value="1"/>
</dbReference>
<protein>
    <submittedName>
        <fullName evidence="11">Response regulator</fullName>
    </submittedName>
</protein>
<keyword evidence="6" id="KW-0238">DNA-binding</keyword>
<evidence type="ECO:0000256" key="3">
    <source>
        <dbReference type="ARBA" id="ARBA00022553"/>
    </source>
</evidence>
<reference evidence="11 12" key="1">
    <citation type="submission" date="2020-08" db="EMBL/GenBank/DDBJ databases">
        <title>Cohnella phylogeny.</title>
        <authorList>
            <person name="Dunlap C."/>
        </authorList>
    </citation>
    <scope>NUCLEOTIDE SEQUENCE [LARGE SCALE GENOMIC DNA]</scope>
    <source>
        <strain evidence="11 12">DSM 25241</strain>
    </source>
</reference>
<dbReference type="Pfam" id="PF12833">
    <property type="entry name" value="HTH_18"/>
    <property type="match status" value="1"/>
</dbReference>
<dbReference type="PANTHER" id="PTHR42713">
    <property type="entry name" value="HISTIDINE KINASE-RELATED"/>
    <property type="match status" value="1"/>
</dbReference>
<dbReference type="GO" id="GO:0000160">
    <property type="term" value="P:phosphorelay signal transduction system"/>
    <property type="evidence" value="ECO:0007669"/>
    <property type="project" value="UniProtKB-KW"/>
</dbReference>
<dbReference type="InterPro" id="IPR018062">
    <property type="entry name" value="HTH_AraC-typ_CS"/>
</dbReference>
<feature type="modified residue" description="4-aspartylphosphate" evidence="8">
    <location>
        <position position="55"/>
    </location>
</feature>
<comment type="caution">
    <text evidence="11">The sequence shown here is derived from an EMBL/GenBank/DDBJ whole genome shotgun (WGS) entry which is preliminary data.</text>
</comment>
<dbReference type="AlphaFoldDB" id="A0A841T239"/>
<dbReference type="InterPro" id="IPR051552">
    <property type="entry name" value="HptR"/>
</dbReference>
<keyword evidence="4" id="KW-0902">Two-component regulatory system</keyword>
<dbReference type="SMART" id="SM00448">
    <property type="entry name" value="REC"/>
    <property type="match status" value="1"/>
</dbReference>
<dbReference type="PROSITE" id="PS50110">
    <property type="entry name" value="RESPONSE_REGULATORY"/>
    <property type="match status" value="1"/>
</dbReference>
<evidence type="ECO:0000256" key="4">
    <source>
        <dbReference type="ARBA" id="ARBA00023012"/>
    </source>
</evidence>
<dbReference type="PRINTS" id="PR00032">
    <property type="entry name" value="HTHARAC"/>
</dbReference>
<dbReference type="GO" id="GO:0043565">
    <property type="term" value="F:sequence-specific DNA binding"/>
    <property type="evidence" value="ECO:0007669"/>
    <property type="project" value="InterPro"/>
</dbReference>
<keyword evidence="5" id="KW-0805">Transcription regulation</keyword>
<sequence>MYRAIIVDDEPRIRRGLTSLIPKLDPEWSVAGEAKNGMEALDLVRKEMPDLVITDIRMPKMNGLDLLSALKEYPVRVVILSGYGYFEYAQTAVKFGAFDYLLKPVKPPEIKSLLQRVKERRGADEASAKPARDSLNYSKWWKDWLLEEEDARSYEDKLKSLLPAEAEELQLLAVEIDRYEELIGEDQWGDKQLVAFAVRNVIQELAAESRESELLPLFASGPRILYLTVGKALNPDAARILIEKVGKWVKISISIGLSGTTKDFRELPALFRQASEALRDKWIRGEGIASLYEDGANIAREALGYPVELDEAICRELRAGDPDKALEGLERFLLEVASVKQSYPIFQRFALQLLSSVYRIVYENRIDDAANKGIIRPQELFRREFSVEEYRLFMTEWFVAIAEALEWRRKQRNNRTIEKAIEFIRGQYARDISLEEVAHQAGMSSSYFSTFFKQETGDNFVEYLTRLRIEKAKALMTDAELRLYEISRLVGYQDVKYFSRLFKRHVGATPAEYRQFFYRKEEGDG</sequence>
<evidence type="ECO:0000259" key="9">
    <source>
        <dbReference type="PROSITE" id="PS01124"/>
    </source>
</evidence>
<dbReference type="InterPro" id="IPR009057">
    <property type="entry name" value="Homeodomain-like_sf"/>
</dbReference>